<evidence type="ECO:0000313" key="4">
    <source>
        <dbReference type="Proteomes" id="UP000518300"/>
    </source>
</evidence>
<sequence length="189" mass="21340">MSLFVPGEPVIVHHDKPWKPGRRVRMRGHVLSFDGERLVMGRRFRSPGLAYDGLPAVQQAGDHGTIELVRGAWICRRRYLRADGTLIGELYNVQTPIRFRRGMAQYVDLEIDVARVPGAPKPVRIIDVEDLEAAVAGGHIPRPVADVAHELATRLAARLRDWDGREPLDWDVRPETAPSLRELPLARQR</sequence>
<keyword evidence="4" id="KW-1185">Reference proteome</keyword>
<organism evidence="3 4">
    <name type="scientific">Pyxidicoccus fallax</name>
    <dbReference type="NCBI Taxonomy" id="394095"/>
    <lineage>
        <taxon>Bacteria</taxon>
        <taxon>Pseudomonadati</taxon>
        <taxon>Myxococcota</taxon>
        <taxon>Myxococcia</taxon>
        <taxon>Myxococcales</taxon>
        <taxon>Cystobacterineae</taxon>
        <taxon>Myxococcaceae</taxon>
        <taxon>Pyxidicoccus</taxon>
    </lineage>
</organism>
<evidence type="ECO:0000313" key="3">
    <source>
        <dbReference type="EMBL" id="NMO17809.1"/>
    </source>
</evidence>
<gene>
    <name evidence="3" type="ORF">HG543_23555</name>
</gene>
<dbReference type="InterPro" id="IPR035930">
    <property type="entry name" value="FomD-like_sf"/>
</dbReference>
<dbReference type="GO" id="GO:0016787">
    <property type="term" value="F:hydrolase activity"/>
    <property type="evidence" value="ECO:0007669"/>
    <property type="project" value="UniProtKB-KW"/>
</dbReference>
<dbReference type="SUPFAM" id="SSF159234">
    <property type="entry name" value="FomD-like"/>
    <property type="match status" value="1"/>
</dbReference>
<dbReference type="PANTHER" id="PTHR39159">
    <property type="match status" value="1"/>
</dbReference>
<dbReference type="InterPro" id="IPR050212">
    <property type="entry name" value="Ntdp-like"/>
</dbReference>
<dbReference type="AlphaFoldDB" id="A0A848LJA9"/>
<evidence type="ECO:0000256" key="1">
    <source>
        <dbReference type="ARBA" id="ARBA00022801"/>
    </source>
</evidence>
<keyword evidence="1" id="KW-0378">Hydrolase</keyword>
<name>A0A848LJA9_9BACT</name>
<dbReference type="InterPro" id="IPR007295">
    <property type="entry name" value="DUF402"/>
</dbReference>
<dbReference type="Pfam" id="PF04167">
    <property type="entry name" value="DUF402"/>
    <property type="match status" value="1"/>
</dbReference>
<dbReference type="PANTHER" id="PTHR39159:SF1">
    <property type="entry name" value="UPF0374 PROTEIN YGAC"/>
    <property type="match status" value="1"/>
</dbReference>
<dbReference type="RefSeq" id="WP_169347090.1">
    <property type="nucleotide sequence ID" value="NZ_JABBJJ010000111.1"/>
</dbReference>
<proteinExistence type="predicted"/>
<dbReference type="EMBL" id="JABBJJ010000111">
    <property type="protein sequence ID" value="NMO17809.1"/>
    <property type="molecule type" value="Genomic_DNA"/>
</dbReference>
<reference evidence="3 4" key="1">
    <citation type="submission" date="2020-04" db="EMBL/GenBank/DDBJ databases">
        <title>Draft genome of Pyxidicoccus fallax type strain.</title>
        <authorList>
            <person name="Whitworth D.E."/>
        </authorList>
    </citation>
    <scope>NUCLEOTIDE SEQUENCE [LARGE SCALE GENOMIC DNA]</scope>
    <source>
        <strain evidence="3 4">DSM 14698</strain>
    </source>
</reference>
<evidence type="ECO:0000259" key="2">
    <source>
        <dbReference type="Pfam" id="PF04167"/>
    </source>
</evidence>
<dbReference type="Proteomes" id="UP000518300">
    <property type="component" value="Unassembled WGS sequence"/>
</dbReference>
<feature type="domain" description="DUF402" evidence="2">
    <location>
        <begin position="21"/>
        <end position="162"/>
    </location>
</feature>
<comment type="caution">
    <text evidence="3">The sequence shown here is derived from an EMBL/GenBank/DDBJ whole genome shotgun (WGS) entry which is preliminary data.</text>
</comment>
<dbReference type="Gene3D" id="2.40.380.10">
    <property type="entry name" value="FomD-like"/>
    <property type="match status" value="1"/>
</dbReference>
<protein>
    <submittedName>
        <fullName evidence="3">DUF402 domain-containing protein</fullName>
    </submittedName>
</protein>
<accession>A0A848LJA9</accession>